<dbReference type="Gene3D" id="3.40.50.620">
    <property type="entry name" value="HUPs"/>
    <property type="match status" value="1"/>
</dbReference>
<dbReference type="CDD" id="cd00293">
    <property type="entry name" value="USP-like"/>
    <property type="match status" value="1"/>
</dbReference>
<accession>A0A846ZFL8</accession>
<reference evidence="4 5" key="2">
    <citation type="submission" date="2020-04" db="EMBL/GenBank/DDBJ databases">
        <title>MicrobeNet Type strains.</title>
        <authorList>
            <person name="Nicholson A.C."/>
        </authorList>
    </citation>
    <scope>NUCLEOTIDE SEQUENCE [LARGE SCALE GENOMIC DNA]</scope>
    <source>
        <strain evidence="4 5">CCUG 54536</strain>
    </source>
</reference>
<evidence type="ECO:0000313" key="6">
    <source>
        <dbReference type="Proteomes" id="UP001525857"/>
    </source>
</evidence>
<dbReference type="InterPro" id="IPR014729">
    <property type="entry name" value="Rossmann-like_a/b/a_fold"/>
</dbReference>
<reference evidence="3 6" key="1">
    <citation type="submission" date="2018-08" db="EMBL/GenBank/DDBJ databases">
        <title>Draft genome sequences of Leuconostoc spp. and Weissella spp. with biocontrol potential.</title>
        <authorList>
            <person name="Lo R."/>
            <person name="Ho V.T.T."/>
            <person name="Turner M.S."/>
        </authorList>
    </citation>
    <scope>NUCLEOTIDE SEQUENCE [LARGE SCALE GENOMIC DNA]</scope>
    <source>
        <strain evidence="3 6">733</strain>
    </source>
</reference>
<feature type="domain" description="UspA" evidence="2">
    <location>
        <begin position="3"/>
        <end position="141"/>
    </location>
</feature>
<evidence type="ECO:0000256" key="1">
    <source>
        <dbReference type="ARBA" id="ARBA00008791"/>
    </source>
</evidence>
<sequence>MAYQNILVAIDGSNVSNLLIKQVHDMAPTAHIDILNVVDTSGGYFGTIVMNADIVYQMEQDAELAINQAYDYARSLGHEQVDVHVRFGSPKQVIAHDFPEDHENDLIVVGETGLSRLQRAMAGTVPSFVTQAAAVDVLVLRTAQTEK</sequence>
<comment type="caution">
    <text evidence="4">The sequence shown here is derived from an EMBL/GenBank/DDBJ whole genome shotgun (WGS) entry which is preliminary data.</text>
</comment>
<protein>
    <submittedName>
        <fullName evidence="4">Universal stress protein</fullName>
    </submittedName>
</protein>
<dbReference type="Proteomes" id="UP001525857">
    <property type="component" value="Unassembled WGS sequence"/>
</dbReference>
<evidence type="ECO:0000313" key="3">
    <source>
        <dbReference type="EMBL" id="MCT8389614.1"/>
    </source>
</evidence>
<dbReference type="PRINTS" id="PR01438">
    <property type="entry name" value="UNVRSLSTRESS"/>
</dbReference>
<evidence type="ECO:0000313" key="5">
    <source>
        <dbReference type="Proteomes" id="UP000590460"/>
    </source>
</evidence>
<dbReference type="RefSeq" id="WP_168675746.1">
    <property type="nucleotide sequence ID" value="NZ_BPKV01000002.1"/>
</dbReference>
<dbReference type="PANTHER" id="PTHR46268:SF6">
    <property type="entry name" value="UNIVERSAL STRESS PROTEIN UP12"/>
    <property type="match status" value="1"/>
</dbReference>
<dbReference type="InterPro" id="IPR006015">
    <property type="entry name" value="Universal_stress_UspA"/>
</dbReference>
<dbReference type="EMBL" id="QVOV01000008">
    <property type="protein sequence ID" value="MCT8389614.1"/>
    <property type="molecule type" value="Genomic_DNA"/>
</dbReference>
<proteinExistence type="inferred from homology"/>
<name>A0A846ZFL8_9LACO</name>
<keyword evidence="6" id="KW-1185">Reference proteome</keyword>
<gene>
    <name evidence="3" type="ORF">D0501_05955</name>
    <name evidence="4" type="ORF">HF966_00680</name>
</gene>
<dbReference type="AlphaFoldDB" id="A0A846ZFL8"/>
<comment type="similarity">
    <text evidence="1">Belongs to the universal stress protein A family.</text>
</comment>
<evidence type="ECO:0000313" key="4">
    <source>
        <dbReference type="EMBL" id="NKZ17712.1"/>
    </source>
</evidence>
<dbReference type="Proteomes" id="UP000590460">
    <property type="component" value="Unassembled WGS sequence"/>
</dbReference>
<dbReference type="SUPFAM" id="SSF52402">
    <property type="entry name" value="Adenine nucleotide alpha hydrolases-like"/>
    <property type="match status" value="1"/>
</dbReference>
<dbReference type="PANTHER" id="PTHR46268">
    <property type="entry name" value="STRESS RESPONSE PROTEIN NHAX"/>
    <property type="match status" value="1"/>
</dbReference>
<dbReference type="InterPro" id="IPR006016">
    <property type="entry name" value="UspA"/>
</dbReference>
<dbReference type="Pfam" id="PF00582">
    <property type="entry name" value="Usp"/>
    <property type="match status" value="1"/>
</dbReference>
<organism evidence="4 5">
    <name type="scientific">Leuconostoc holzapfelii</name>
    <dbReference type="NCBI Taxonomy" id="434464"/>
    <lineage>
        <taxon>Bacteria</taxon>
        <taxon>Bacillati</taxon>
        <taxon>Bacillota</taxon>
        <taxon>Bacilli</taxon>
        <taxon>Lactobacillales</taxon>
        <taxon>Lactobacillaceae</taxon>
        <taxon>Leuconostoc</taxon>
    </lineage>
</organism>
<evidence type="ECO:0000259" key="2">
    <source>
        <dbReference type="Pfam" id="PF00582"/>
    </source>
</evidence>
<dbReference type="EMBL" id="JAAXPO010000001">
    <property type="protein sequence ID" value="NKZ17712.1"/>
    <property type="molecule type" value="Genomic_DNA"/>
</dbReference>